<dbReference type="AlphaFoldDB" id="M4H255"/>
<name>M4H255_PLEBA</name>
<proteinExistence type="evidence at transcript level"/>
<dbReference type="InterPro" id="IPR000436">
    <property type="entry name" value="Sushi_SCR_CCP_dom"/>
</dbReference>
<protein>
    <submittedName>
        <fullName evidence="5">Putative secretory peptide-1</fullName>
    </submittedName>
</protein>
<sequence length="293" mass="32659">MIRFLIFTAALCGTVVLTDWTAVKTEAKIPWDLETTPLQIKTESTLGSKEEMFVKIYDKDMSYVCEVVVYFSTIMRYKLVPCTGDINTWTDLPVQPPVEVEKIWTFTKTETAFTITCNGVEVLTYQFADSPHGDCVTKLGGDVVEQIQFLNWDTASDYYWTVCPNITITNSPTDLNGIEAGNMVTITCTDHYLLKGAAALTCQLDGTWPIIGLPQCDELGSLNRSGFFSPTDITWDTLWTGCGQVEDTYEDTLIGVQSLLNVSTMCPQRVHNLSTICPQTVLDAPSMCPQTFR</sequence>
<dbReference type="EMBL" id="JQ700311">
    <property type="protein sequence ID" value="AFK75411.1"/>
    <property type="molecule type" value="mRNA"/>
</dbReference>
<comment type="caution">
    <text evidence="2">Lacks conserved residue(s) required for the propagation of feature annotation.</text>
</comment>
<reference evidence="5" key="1">
    <citation type="submission" date="2012-02" db="EMBL/GenBank/DDBJ databases">
        <title>The genome of the ctenophore, Pleurobrachia bachei.</title>
        <authorList>
            <person name="Kohn A.B."/>
            <person name="Citarella M."/>
            <person name="Moroz L.L."/>
        </authorList>
    </citation>
    <scope>NUCLEOTIDE SEQUENCE</scope>
</reference>
<dbReference type="SUPFAM" id="SSF57535">
    <property type="entry name" value="Complement control module/SCR domain"/>
    <property type="match status" value="1"/>
</dbReference>
<dbReference type="Pfam" id="PF00084">
    <property type="entry name" value="Sushi"/>
    <property type="match status" value="1"/>
</dbReference>
<keyword evidence="3" id="KW-0732">Signal</keyword>
<keyword evidence="2" id="KW-0768">Sushi</keyword>
<accession>M4H255</accession>
<evidence type="ECO:0000256" key="1">
    <source>
        <dbReference type="ARBA" id="ARBA00023157"/>
    </source>
</evidence>
<evidence type="ECO:0000256" key="3">
    <source>
        <dbReference type="SAM" id="SignalP"/>
    </source>
</evidence>
<dbReference type="PROSITE" id="PS50923">
    <property type="entry name" value="SUSHI"/>
    <property type="match status" value="1"/>
</dbReference>
<feature type="chain" id="PRO_5004053499" evidence="3">
    <location>
        <begin position="28"/>
        <end position="293"/>
    </location>
</feature>
<evidence type="ECO:0000256" key="2">
    <source>
        <dbReference type="PROSITE-ProRule" id="PRU00302"/>
    </source>
</evidence>
<keyword evidence="1" id="KW-1015">Disulfide bond</keyword>
<evidence type="ECO:0000313" key="5">
    <source>
        <dbReference type="EMBL" id="AFK75411.1"/>
    </source>
</evidence>
<feature type="signal peptide" evidence="3">
    <location>
        <begin position="1"/>
        <end position="27"/>
    </location>
</feature>
<feature type="domain" description="Sushi" evidence="4">
    <location>
        <begin position="161"/>
        <end position="218"/>
    </location>
</feature>
<evidence type="ECO:0000259" key="4">
    <source>
        <dbReference type="PROSITE" id="PS50923"/>
    </source>
</evidence>
<dbReference type="Gene3D" id="2.10.70.10">
    <property type="entry name" value="Complement Module, domain 1"/>
    <property type="match status" value="1"/>
</dbReference>
<dbReference type="InterPro" id="IPR035976">
    <property type="entry name" value="Sushi/SCR/CCP_sf"/>
</dbReference>
<dbReference type="CDD" id="cd00033">
    <property type="entry name" value="CCP"/>
    <property type="match status" value="1"/>
</dbReference>
<organism evidence="5">
    <name type="scientific">Pleurobrachia bachei</name>
    <name type="common">Sea gooseberry</name>
    <dbReference type="NCBI Taxonomy" id="34499"/>
    <lineage>
        <taxon>Eukaryota</taxon>
        <taxon>Metazoa</taxon>
        <taxon>Ctenophora</taxon>
        <taxon>Tentaculata</taxon>
        <taxon>Cydippida</taxon>
        <taxon>Pleurobrachiidae</taxon>
        <taxon>Pleurobrachia</taxon>
    </lineage>
</organism>